<gene>
    <name evidence="9" type="ORF">LCGC14_2352320</name>
</gene>
<feature type="compositionally biased region" description="Low complexity" evidence="6">
    <location>
        <begin position="239"/>
        <end position="250"/>
    </location>
</feature>
<evidence type="ECO:0000259" key="8">
    <source>
        <dbReference type="Pfam" id="PF13491"/>
    </source>
</evidence>
<feature type="non-terminal residue" evidence="9">
    <location>
        <position position="325"/>
    </location>
</feature>
<keyword evidence="5 7" id="KW-0472">Membrane</keyword>
<feature type="transmembrane region" description="Helical" evidence="7">
    <location>
        <begin position="88"/>
        <end position="108"/>
    </location>
</feature>
<feature type="transmembrane region" description="Helical" evidence="7">
    <location>
        <begin position="158"/>
        <end position="178"/>
    </location>
</feature>
<feature type="transmembrane region" description="Helical" evidence="7">
    <location>
        <begin position="120"/>
        <end position="138"/>
    </location>
</feature>
<protein>
    <recommendedName>
        <fullName evidence="8">DNA translocase FtsK 4TM region domain-containing protein</fullName>
    </recommendedName>
</protein>
<evidence type="ECO:0000313" key="9">
    <source>
        <dbReference type="EMBL" id="KKL45766.1"/>
    </source>
</evidence>
<dbReference type="GO" id="GO:0005886">
    <property type="term" value="C:plasma membrane"/>
    <property type="evidence" value="ECO:0007669"/>
    <property type="project" value="UniProtKB-SubCell"/>
</dbReference>
<sequence length="325" mass="36823">MATKARKSKPKTKKKATQIGLSKQNKIILGSLLILLSMALFFSFVSFYFTWQEDQSLLSEFSDRNEEAKNLLNKFGASVSHFVVYKGFGIASLIFTVLLCITGLYYFLSLEKKGLFKKWIWGLIFMIWISIALGFLADSQPLLGGLVGYEMNDFLQDYLGLTGAILLLSFFAIAYAVLRWGLTPEVMGSFVKKQKKGLSSEFKMDDDSDDESIPMEDTAFEKDNIEIVQPVEEVTMETSNTAKANTSSSKHTVNDQYKQEDPDDMAIEIEETVEEEEVEENLSSKLVQDFGEFDPRLELSSYKFPSIELLKDYTQGQSITIDQQE</sequence>
<feature type="region of interest" description="Disordered" evidence="6">
    <location>
        <begin position="239"/>
        <end position="258"/>
    </location>
</feature>
<evidence type="ECO:0000256" key="7">
    <source>
        <dbReference type="SAM" id="Phobius"/>
    </source>
</evidence>
<keyword evidence="2" id="KW-1003">Cell membrane</keyword>
<accession>A0A0F9CWH7</accession>
<dbReference type="EMBL" id="LAZR01034272">
    <property type="protein sequence ID" value="KKL45766.1"/>
    <property type="molecule type" value="Genomic_DNA"/>
</dbReference>
<proteinExistence type="predicted"/>
<evidence type="ECO:0000256" key="2">
    <source>
        <dbReference type="ARBA" id="ARBA00022475"/>
    </source>
</evidence>
<reference evidence="9" key="1">
    <citation type="journal article" date="2015" name="Nature">
        <title>Complex archaea that bridge the gap between prokaryotes and eukaryotes.</title>
        <authorList>
            <person name="Spang A."/>
            <person name="Saw J.H."/>
            <person name="Jorgensen S.L."/>
            <person name="Zaremba-Niedzwiedzka K."/>
            <person name="Martijn J."/>
            <person name="Lind A.E."/>
            <person name="van Eijk R."/>
            <person name="Schleper C."/>
            <person name="Guy L."/>
            <person name="Ettema T.J."/>
        </authorList>
    </citation>
    <scope>NUCLEOTIDE SEQUENCE</scope>
</reference>
<evidence type="ECO:0000256" key="4">
    <source>
        <dbReference type="ARBA" id="ARBA00022989"/>
    </source>
</evidence>
<keyword evidence="4 7" id="KW-1133">Transmembrane helix</keyword>
<feature type="domain" description="DNA translocase FtsK 4TM region" evidence="8">
    <location>
        <begin position="24"/>
        <end position="181"/>
    </location>
</feature>
<organism evidence="9">
    <name type="scientific">marine sediment metagenome</name>
    <dbReference type="NCBI Taxonomy" id="412755"/>
    <lineage>
        <taxon>unclassified sequences</taxon>
        <taxon>metagenomes</taxon>
        <taxon>ecological metagenomes</taxon>
    </lineage>
</organism>
<comment type="caution">
    <text evidence="9">The sequence shown here is derived from an EMBL/GenBank/DDBJ whole genome shotgun (WGS) entry which is preliminary data.</text>
</comment>
<evidence type="ECO:0000256" key="5">
    <source>
        <dbReference type="ARBA" id="ARBA00023136"/>
    </source>
</evidence>
<evidence type="ECO:0000256" key="1">
    <source>
        <dbReference type="ARBA" id="ARBA00004651"/>
    </source>
</evidence>
<dbReference type="Pfam" id="PF13491">
    <property type="entry name" value="FtsK_4TM"/>
    <property type="match status" value="1"/>
</dbReference>
<dbReference type="InterPro" id="IPR025199">
    <property type="entry name" value="FtsK_4TM"/>
</dbReference>
<evidence type="ECO:0000256" key="3">
    <source>
        <dbReference type="ARBA" id="ARBA00022692"/>
    </source>
</evidence>
<keyword evidence="3 7" id="KW-0812">Transmembrane</keyword>
<feature type="transmembrane region" description="Helical" evidence="7">
    <location>
        <begin position="27"/>
        <end position="51"/>
    </location>
</feature>
<comment type="subcellular location">
    <subcellularLocation>
        <location evidence="1">Cell membrane</location>
        <topology evidence="1">Multi-pass membrane protein</topology>
    </subcellularLocation>
</comment>
<evidence type="ECO:0000256" key="6">
    <source>
        <dbReference type="SAM" id="MobiDB-lite"/>
    </source>
</evidence>
<name>A0A0F9CWH7_9ZZZZ</name>
<dbReference type="AlphaFoldDB" id="A0A0F9CWH7"/>